<dbReference type="Pfam" id="PF04023">
    <property type="entry name" value="FeoA"/>
    <property type="match status" value="1"/>
</dbReference>
<dbReference type="SUPFAM" id="SSF50037">
    <property type="entry name" value="C-terminal domain of transcriptional repressors"/>
    <property type="match status" value="1"/>
</dbReference>
<keyword evidence="1" id="KW-0408">Iron</keyword>
<evidence type="ECO:0000313" key="3">
    <source>
        <dbReference type="EMBL" id="MST72513.1"/>
    </source>
</evidence>
<dbReference type="SMART" id="SM00899">
    <property type="entry name" value="FeoA"/>
    <property type="match status" value="1"/>
</dbReference>
<sequence>MTGAQLPLAMVREGETVTVAKVRGGQDLRQHLAELGFVPGGTVKVVSRVNGDVIVGVKGATFGIGRDMAMRIVTC</sequence>
<dbReference type="GO" id="GO:0046914">
    <property type="term" value="F:transition metal ion binding"/>
    <property type="evidence" value="ECO:0007669"/>
    <property type="project" value="InterPro"/>
</dbReference>
<dbReference type="InterPro" id="IPR053184">
    <property type="entry name" value="FeoA-like"/>
</dbReference>
<proteinExistence type="predicted"/>
<dbReference type="InterPro" id="IPR008988">
    <property type="entry name" value="Transcriptional_repressor_C"/>
</dbReference>
<organism evidence="3 4">
    <name type="scientific">Olsenella porci</name>
    <dbReference type="NCBI Taxonomy" id="2652279"/>
    <lineage>
        <taxon>Bacteria</taxon>
        <taxon>Bacillati</taxon>
        <taxon>Actinomycetota</taxon>
        <taxon>Coriobacteriia</taxon>
        <taxon>Coriobacteriales</taxon>
        <taxon>Atopobiaceae</taxon>
        <taxon>Olsenella</taxon>
    </lineage>
</organism>
<dbReference type="Proteomes" id="UP000469325">
    <property type="component" value="Unassembled WGS sequence"/>
</dbReference>
<name>A0A6N7XDX0_9ACTN</name>
<evidence type="ECO:0000313" key="4">
    <source>
        <dbReference type="Proteomes" id="UP000469325"/>
    </source>
</evidence>
<dbReference type="InterPro" id="IPR038157">
    <property type="entry name" value="FeoA_core_dom"/>
</dbReference>
<dbReference type="AlphaFoldDB" id="A0A6N7XDX0"/>
<reference evidence="3 4" key="1">
    <citation type="submission" date="2019-08" db="EMBL/GenBank/DDBJ databases">
        <title>In-depth cultivation of the pig gut microbiome towards novel bacterial diversity and tailored functional studies.</title>
        <authorList>
            <person name="Wylensek D."/>
            <person name="Hitch T.C.A."/>
            <person name="Clavel T."/>
        </authorList>
    </citation>
    <scope>NUCLEOTIDE SEQUENCE [LARGE SCALE GENOMIC DNA]</scope>
    <source>
        <strain evidence="3 4">CA-Schmier-601-WT-1</strain>
    </source>
</reference>
<gene>
    <name evidence="3" type="ORF">FYJ68_05250</name>
</gene>
<evidence type="ECO:0000256" key="1">
    <source>
        <dbReference type="ARBA" id="ARBA00023004"/>
    </source>
</evidence>
<comment type="caution">
    <text evidence="3">The sequence shown here is derived from an EMBL/GenBank/DDBJ whole genome shotgun (WGS) entry which is preliminary data.</text>
</comment>
<evidence type="ECO:0000259" key="2">
    <source>
        <dbReference type="SMART" id="SM00899"/>
    </source>
</evidence>
<feature type="domain" description="Ferrous iron transporter FeoA-like" evidence="2">
    <location>
        <begin position="6"/>
        <end position="75"/>
    </location>
</feature>
<dbReference type="Gene3D" id="2.30.30.90">
    <property type="match status" value="1"/>
</dbReference>
<protein>
    <submittedName>
        <fullName evidence="3">Ferrous iron transport protein A</fullName>
    </submittedName>
</protein>
<accession>A0A6N7XDX0</accession>
<dbReference type="PANTHER" id="PTHR43151">
    <property type="entry name" value="FEOA FAMILY PROTEIN"/>
    <property type="match status" value="1"/>
</dbReference>
<keyword evidence="4" id="KW-1185">Reference proteome</keyword>
<dbReference type="InterPro" id="IPR007167">
    <property type="entry name" value="Fe-transptr_FeoA-like"/>
</dbReference>
<dbReference type="PANTHER" id="PTHR43151:SF1">
    <property type="entry name" value="SSR2333 PROTEIN"/>
    <property type="match status" value="1"/>
</dbReference>
<dbReference type="EMBL" id="VUNC01000003">
    <property type="protein sequence ID" value="MST72513.1"/>
    <property type="molecule type" value="Genomic_DNA"/>
</dbReference>